<protein>
    <submittedName>
        <fullName evidence="1">Uncharacterized protein</fullName>
    </submittedName>
</protein>
<evidence type="ECO:0000313" key="1">
    <source>
        <dbReference type="EMBL" id="KAK1863544.1"/>
    </source>
</evidence>
<evidence type="ECO:0000313" key="2">
    <source>
        <dbReference type="Proteomes" id="UP000798662"/>
    </source>
</evidence>
<sequence length="246" mass="26326">MAPLGCHQMDPPPPPPCTAFAYELALRLVHDPAWRPPPDLSRRTAWCAVATAAPFSALELLLLRPALVTAAWAVPGLRDGLRRFFEDGGTLDLASWAALSWAFSAGFAIADVACVMRAAAGAVRPPPHLPNRAPPLPLPLVLRPAMALERRLTEVYANVAYGCYWVGESHVALAVAVAATAATRTALMVVLMPLLATLCRIELPHWKLSILAAMHVCWLTSMWAARGVTVVLVAALSPLRPTAIEG</sequence>
<dbReference type="EMBL" id="CM020619">
    <property type="protein sequence ID" value="KAK1863544.1"/>
    <property type="molecule type" value="Genomic_DNA"/>
</dbReference>
<organism evidence="1 2">
    <name type="scientific">Pyropia yezoensis</name>
    <name type="common">Susabi-nori</name>
    <name type="synonym">Porphyra yezoensis</name>
    <dbReference type="NCBI Taxonomy" id="2788"/>
    <lineage>
        <taxon>Eukaryota</taxon>
        <taxon>Rhodophyta</taxon>
        <taxon>Bangiophyceae</taxon>
        <taxon>Bangiales</taxon>
        <taxon>Bangiaceae</taxon>
        <taxon>Pyropia</taxon>
    </lineage>
</organism>
<gene>
    <name evidence="1" type="ORF">I4F81_006099</name>
</gene>
<proteinExistence type="predicted"/>
<dbReference type="Proteomes" id="UP000798662">
    <property type="component" value="Chromosome 2"/>
</dbReference>
<comment type="caution">
    <text evidence="1">The sequence shown here is derived from an EMBL/GenBank/DDBJ whole genome shotgun (WGS) entry which is preliminary data.</text>
</comment>
<accession>A0ACC3C0R2</accession>
<keyword evidence="2" id="KW-1185">Reference proteome</keyword>
<name>A0ACC3C0R2_PYRYE</name>
<reference evidence="1" key="1">
    <citation type="submission" date="2019-11" db="EMBL/GenBank/DDBJ databases">
        <title>Nori genome reveals adaptations in red seaweeds to the harsh intertidal environment.</title>
        <authorList>
            <person name="Wang D."/>
            <person name="Mao Y."/>
        </authorList>
    </citation>
    <scope>NUCLEOTIDE SEQUENCE</scope>
    <source>
        <tissue evidence="1">Gametophyte</tissue>
    </source>
</reference>